<feature type="transmembrane region" description="Helical" evidence="9">
    <location>
        <begin position="146"/>
        <end position="167"/>
    </location>
</feature>
<feature type="transmembrane region" description="Helical" evidence="9">
    <location>
        <begin position="187"/>
        <end position="206"/>
    </location>
</feature>
<evidence type="ECO:0000256" key="5">
    <source>
        <dbReference type="ARBA" id="ARBA00022989"/>
    </source>
</evidence>
<comment type="function">
    <text evidence="7">NDH-1 shuttles electrons from NAD(P)H, via FMN and iron-sulfur (Fe-S) centers, to quinones in the respiratory chain. The immediate electron acceptor for the enzyme in this species is believed to be plastoquinone. Couples the redox reaction to proton translocation (for every two electrons transferred, four hydrogen ions are translocated across the cytoplasmic membrane), and thus conserves the redox energy in a proton gradient.</text>
</comment>
<feature type="transmembrane region" description="Helical" evidence="9">
    <location>
        <begin position="460"/>
        <end position="480"/>
    </location>
</feature>
<evidence type="ECO:0000256" key="9">
    <source>
        <dbReference type="SAM" id="Phobius"/>
    </source>
</evidence>
<feature type="transmembrane region" description="Helical" evidence="9">
    <location>
        <begin position="285"/>
        <end position="309"/>
    </location>
</feature>
<keyword evidence="3" id="KW-1003">Cell membrane</keyword>
<evidence type="ECO:0000256" key="2">
    <source>
        <dbReference type="ARBA" id="ARBA00005346"/>
    </source>
</evidence>
<gene>
    <name evidence="11" type="ORF">DCF17_20950</name>
</gene>
<evidence type="ECO:0000259" key="10">
    <source>
        <dbReference type="Pfam" id="PF00361"/>
    </source>
</evidence>
<reference evidence="11 12" key="2">
    <citation type="submission" date="2018-06" db="EMBL/GenBank/DDBJ databases">
        <title>Metagenomic assembly of (sub)arctic Cyanobacteria and their associated microbiome from non-axenic cultures.</title>
        <authorList>
            <person name="Baurain D."/>
        </authorList>
    </citation>
    <scope>NUCLEOTIDE SEQUENCE [LARGE SCALE GENOMIC DNA]</scope>
    <source>
        <strain evidence="11">ULC041bin1</strain>
    </source>
</reference>
<dbReference type="InterPro" id="IPR001750">
    <property type="entry name" value="ND/Mrp_TM"/>
</dbReference>
<accession>A0A2W4VQ88</accession>
<feature type="transmembrane region" description="Helical" evidence="9">
    <location>
        <begin position="362"/>
        <end position="384"/>
    </location>
</feature>
<feature type="transmembrane region" description="Helical" evidence="9">
    <location>
        <begin position="218"/>
        <end position="235"/>
    </location>
</feature>
<feature type="transmembrane region" description="Helical" evidence="9">
    <location>
        <begin position="6"/>
        <end position="22"/>
    </location>
</feature>
<comment type="caution">
    <text evidence="11">The sequence shown here is derived from an EMBL/GenBank/DDBJ whole genome shotgun (WGS) entry which is preliminary data.</text>
</comment>
<feature type="transmembrane region" description="Helical" evidence="9">
    <location>
        <begin position="109"/>
        <end position="134"/>
    </location>
</feature>
<proteinExistence type="inferred from homology"/>
<keyword evidence="4 8" id="KW-0812">Transmembrane</keyword>
<evidence type="ECO:0000256" key="3">
    <source>
        <dbReference type="ARBA" id="ARBA00022475"/>
    </source>
</evidence>
<organism evidence="11 12">
    <name type="scientific">Shackletoniella antarctica</name>
    <dbReference type="NCBI Taxonomy" id="268115"/>
    <lineage>
        <taxon>Bacteria</taxon>
        <taxon>Bacillati</taxon>
        <taxon>Cyanobacteriota</taxon>
        <taxon>Cyanophyceae</taxon>
        <taxon>Oculatellales</taxon>
        <taxon>Oculatellaceae</taxon>
        <taxon>Shackletoniella</taxon>
    </lineage>
</organism>
<feature type="transmembrane region" description="Helical" evidence="9">
    <location>
        <begin position="68"/>
        <end position="88"/>
    </location>
</feature>
<keyword evidence="5 9" id="KW-1133">Transmembrane helix</keyword>
<comment type="similarity">
    <text evidence="2">Belongs to the CPA3 antiporters (TC 2.A.63) subunit D family.</text>
</comment>
<comment type="subcellular location">
    <subcellularLocation>
        <location evidence="1">Cell membrane</location>
        <topology evidence="1">Multi-pass membrane protein</topology>
    </subcellularLocation>
    <subcellularLocation>
        <location evidence="8">Membrane</location>
        <topology evidence="8">Multi-pass membrane protein</topology>
    </subcellularLocation>
</comment>
<feature type="transmembrane region" description="Helical" evidence="9">
    <location>
        <begin position="247"/>
        <end position="265"/>
    </location>
</feature>
<dbReference type="PANTHER" id="PTHR42703:SF1">
    <property type="entry name" value="NA(+)_H(+) ANTIPORTER SUBUNIT D1"/>
    <property type="match status" value="1"/>
</dbReference>
<dbReference type="Pfam" id="PF00361">
    <property type="entry name" value="Proton_antipo_M"/>
    <property type="match status" value="1"/>
</dbReference>
<protein>
    <submittedName>
        <fullName evidence="11">Cation:proton antiporter</fullName>
    </submittedName>
</protein>
<name>A0A2W4VQ88_9CYAN</name>
<reference evidence="12" key="1">
    <citation type="submission" date="2018-04" db="EMBL/GenBank/DDBJ databases">
        <authorList>
            <person name="Cornet L."/>
        </authorList>
    </citation>
    <scope>NUCLEOTIDE SEQUENCE [LARGE SCALE GENOMIC DNA]</scope>
</reference>
<dbReference type="AlphaFoldDB" id="A0A2W4VQ88"/>
<evidence type="ECO:0000256" key="6">
    <source>
        <dbReference type="ARBA" id="ARBA00023136"/>
    </source>
</evidence>
<sequence>MINGTILWLALPFFVGFTVYLLPGTARLLTLGVTLVSLAYAMALFGQPAPLDLHLLDSFGVTLLADDLSAYFILTNALVTAAVILYCWDTSKTAFFYTQAIILHGSVNAVFVCADLISLYVALEVIGIAAFLLIAYPRQDRSLWVALRYLFVSNTAMLFYLVGAALVYQTHQSFAFTGLRGAPTEAVVLIVLGLLVKGGVFVSGLWLPLTHAEAESPVSALLSGVVVKAGVFPLVRCALLMEELDPLLRVFGVATALLGVVYALVETDAKRVLALSTVSQVGWVIAVPPAAGVYALAHGLVKAALFLTVGNLPSRDLTVLQQRPMATSLWLPLMAGSVAIAGCPLFLSFGAKAFTLEYALPWQGIMLNVAAVGTALVYAKFLVLPHRRDATSTAKLGLWTALALLLGSLLLANVVYLEAYTGPKVLKALAVIGGGLLFHRLVVQRFRFTLPQVLEDFEHLIGGMSVMVVVLFLMVGSWLAI</sequence>
<feature type="transmembrane region" description="Helical" evidence="9">
    <location>
        <begin position="329"/>
        <end position="350"/>
    </location>
</feature>
<dbReference type="InterPro" id="IPR050586">
    <property type="entry name" value="CPA3_Na-H_Antiporter_D"/>
</dbReference>
<evidence type="ECO:0000256" key="8">
    <source>
        <dbReference type="RuleBase" id="RU000320"/>
    </source>
</evidence>
<dbReference type="NCBIfam" id="NF005564">
    <property type="entry name" value="PRK07234.1-4"/>
    <property type="match status" value="1"/>
</dbReference>
<dbReference type="Proteomes" id="UP000249081">
    <property type="component" value="Unassembled WGS sequence"/>
</dbReference>
<evidence type="ECO:0000256" key="1">
    <source>
        <dbReference type="ARBA" id="ARBA00004651"/>
    </source>
</evidence>
<dbReference type="EMBL" id="QBMN01000221">
    <property type="protein sequence ID" value="PZO34080.1"/>
    <property type="molecule type" value="Genomic_DNA"/>
</dbReference>
<keyword evidence="6 9" id="KW-0472">Membrane</keyword>
<feature type="transmembrane region" description="Helical" evidence="9">
    <location>
        <begin position="29"/>
        <end position="48"/>
    </location>
</feature>
<evidence type="ECO:0000313" key="12">
    <source>
        <dbReference type="Proteomes" id="UP000249081"/>
    </source>
</evidence>
<evidence type="ECO:0000256" key="4">
    <source>
        <dbReference type="ARBA" id="ARBA00022692"/>
    </source>
</evidence>
<evidence type="ECO:0000256" key="7">
    <source>
        <dbReference type="ARBA" id="ARBA00025624"/>
    </source>
</evidence>
<dbReference type="GO" id="GO:0005886">
    <property type="term" value="C:plasma membrane"/>
    <property type="evidence" value="ECO:0007669"/>
    <property type="project" value="UniProtKB-SubCell"/>
</dbReference>
<dbReference type="PANTHER" id="PTHR42703">
    <property type="entry name" value="NADH DEHYDROGENASE"/>
    <property type="match status" value="1"/>
</dbReference>
<feature type="transmembrane region" description="Helical" evidence="9">
    <location>
        <begin position="396"/>
        <end position="416"/>
    </location>
</feature>
<evidence type="ECO:0000313" key="11">
    <source>
        <dbReference type="EMBL" id="PZO34080.1"/>
    </source>
</evidence>
<feature type="domain" description="NADH:quinone oxidoreductase/Mrp antiporter transmembrane" evidence="10">
    <location>
        <begin position="115"/>
        <end position="375"/>
    </location>
</feature>